<organism evidence="1 2">
    <name type="scientific">Grus japonensis</name>
    <name type="common">Japanese crane</name>
    <name type="synonym">Red-crowned crane</name>
    <dbReference type="NCBI Taxonomy" id="30415"/>
    <lineage>
        <taxon>Eukaryota</taxon>
        <taxon>Metazoa</taxon>
        <taxon>Chordata</taxon>
        <taxon>Craniata</taxon>
        <taxon>Vertebrata</taxon>
        <taxon>Euteleostomi</taxon>
        <taxon>Archelosauria</taxon>
        <taxon>Archosauria</taxon>
        <taxon>Dinosauria</taxon>
        <taxon>Saurischia</taxon>
        <taxon>Theropoda</taxon>
        <taxon>Coelurosauria</taxon>
        <taxon>Aves</taxon>
        <taxon>Neognathae</taxon>
        <taxon>Neoaves</taxon>
        <taxon>Gruiformes</taxon>
        <taxon>Gruidae</taxon>
        <taxon>Grus</taxon>
    </lineage>
</organism>
<reference evidence="1 2" key="1">
    <citation type="submission" date="2024-06" db="EMBL/GenBank/DDBJ databases">
        <title>The draft genome of Grus japonensis, version 3.</title>
        <authorList>
            <person name="Nabeshima K."/>
            <person name="Suzuki S."/>
            <person name="Onuma M."/>
        </authorList>
    </citation>
    <scope>NUCLEOTIDE SEQUENCE [LARGE SCALE GENOMIC DNA]</scope>
    <source>
        <strain evidence="1 2">451A</strain>
    </source>
</reference>
<evidence type="ECO:0000313" key="1">
    <source>
        <dbReference type="EMBL" id="GAB0179091.1"/>
    </source>
</evidence>
<sequence length="130" mass="14613">MEPRQEEGGHSHIIFPLCVRVCFPVRLCSTVFHSLASDRGNLWKVVGTAGLQNKALVTRELSKSYSERRDRSPANEHRCLEGSRASGRIRTDTSGLIVPVSFRLLRCYEVNKMRRRQCIPGAGDLKVSDS</sequence>
<comment type="caution">
    <text evidence="1">The sequence shown here is derived from an EMBL/GenBank/DDBJ whole genome shotgun (WGS) entry which is preliminary data.</text>
</comment>
<dbReference type="Proteomes" id="UP001623348">
    <property type="component" value="Unassembled WGS sequence"/>
</dbReference>
<gene>
    <name evidence="1" type="ORF">GRJ2_000374400</name>
</gene>
<proteinExistence type="predicted"/>
<evidence type="ECO:0000313" key="2">
    <source>
        <dbReference type="Proteomes" id="UP001623348"/>
    </source>
</evidence>
<dbReference type="EMBL" id="BAAFJT010000001">
    <property type="protein sequence ID" value="GAB0179091.1"/>
    <property type="molecule type" value="Genomic_DNA"/>
</dbReference>
<keyword evidence="2" id="KW-1185">Reference proteome</keyword>
<dbReference type="AlphaFoldDB" id="A0ABC9W1T7"/>
<name>A0ABC9W1T7_GRUJA</name>
<accession>A0ABC9W1T7</accession>
<protein>
    <submittedName>
        <fullName evidence="1">Uncharacterized protein</fullName>
    </submittedName>
</protein>